<gene>
    <name evidence="3" type="ORF">GSCOC_T00034825001</name>
</gene>
<dbReference type="Gramene" id="CDP01245">
    <property type="protein sequence ID" value="CDP01245"/>
    <property type="gene ID" value="GSCOC_T00034825001"/>
</dbReference>
<protein>
    <recommendedName>
        <fullName evidence="5">Leucine-rich repeat-containing N-terminal plant-type domain-containing protein</fullName>
    </recommendedName>
</protein>
<reference evidence="4" key="1">
    <citation type="journal article" date="2014" name="Science">
        <title>The coffee genome provides insight into the convergent evolution of caffeine biosynthesis.</title>
        <authorList>
            <person name="Denoeud F."/>
            <person name="Carretero-Paulet L."/>
            <person name="Dereeper A."/>
            <person name="Droc G."/>
            <person name="Guyot R."/>
            <person name="Pietrella M."/>
            <person name="Zheng C."/>
            <person name="Alberti A."/>
            <person name="Anthony F."/>
            <person name="Aprea G."/>
            <person name="Aury J.M."/>
            <person name="Bento P."/>
            <person name="Bernard M."/>
            <person name="Bocs S."/>
            <person name="Campa C."/>
            <person name="Cenci A."/>
            <person name="Combes M.C."/>
            <person name="Crouzillat D."/>
            <person name="Da Silva C."/>
            <person name="Daddiego L."/>
            <person name="De Bellis F."/>
            <person name="Dussert S."/>
            <person name="Garsmeur O."/>
            <person name="Gayraud T."/>
            <person name="Guignon V."/>
            <person name="Jahn K."/>
            <person name="Jamilloux V."/>
            <person name="Joet T."/>
            <person name="Labadie K."/>
            <person name="Lan T."/>
            <person name="Leclercq J."/>
            <person name="Lepelley M."/>
            <person name="Leroy T."/>
            <person name="Li L.T."/>
            <person name="Librado P."/>
            <person name="Lopez L."/>
            <person name="Munoz A."/>
            <person name="Noel B."/>
            <person name="Pallavicini A."/>
            <person name="Perrotta G."/>
            <person name="Poncet V."/>
            <person name="Pot D."/>
            <person name="Priyono X."/>
            <person name="Rigoreau M."/>
            <person name="Rouard M."/>
            <person name="Rozas J."/>
            <person name="Tranchant-Dubreuil C."/>
            <person name="VanBuren R."/>
            <person name="Zhang Q."/>
            <person name="Andrade A.C."/>
            <person name="Argout X."/>
            <person name="Bertrand B."/>
            <person name="de Kochko A."/>
            <person name="Graziosi G."/>
            <person name="Henry R.J."/>
            <person name="Jayarama X."/>
            <person name="Ming R."/>
            <person name="Nagai C."/>
            <person name="Rounsley S."/>
            <person name="Sankoff D."/>
            <person name="Giuliano G."/>
            <person name="Albert V.A."/>
            <person name="Wincker P."/>
            <person name="Lashermes P."/>
        </authorList>
    </citation>
    <scope>NUCLEOTIDE SEQUENCE [LARGE SCALE GENOMIC DNA]</scope>
    <source>
        <strain evidence="4">cv. DH200-94</strain>
    </source>
</reference>
<dbReference type="InterPro" id="IPR032675">
    <property type="entry name" value="LRR_dom_sf"/>
</dbReference>
<dbReference type="SUPFAM" id="SSF52058">
    <property type="entry name" value="L domain-like"/>
    <property type="match status" value="1"/>
</dbReference>
<dbReference type="AlphaFoldDB" id="A0A068TY82"/>
<evidence type="ECO:0000313" key="3">
    <source>
        <dbReference type="EMBL" id="CDP01245.1"/>
    </source>
</evidence>
<dbReference type="InterPro" id="IPR052941">
    <property type="entry name" value="StomDev_PlantInt_Reg"/>
</dbReference>
<dbReference type="STRING" id="49390.A0A068TY82"/>
<dbReference type="EMBL" id="HG739090">
    <property type="protein sequence ID" value="CDP01245.1"/>
    <property type="molecule type" value="Genomic_DNA"/>
</dbReference>
<sequence length="324" mass="36246">MCGRSKEDKPTERAFQVLNLARNKLFGLFPSSIANITILSVINLGTNSLDGKMHSNLSRLRNLKFLDLRINNFSGTVPASIYNVLTLPNLLGFNFSFNRFTGTVPGSLHSLTRIRMIRLAHNLSHGSIPPGLENLPELEMFLKKFYMGGNPIFGGITRSIGQLRCLELLDMSYAEISGEIPPEIGQFQLRGLGLAGNPLYVKIPNSLGNLQKLNKIDLSKNELLNGSIPPKILHLPSLSTFLNLSNNYLTGSLPEEVGFLMLRDWKLLIFPQTNSVTQFPLIFKTCGHFRSSVAHSKIWKEKSLLVECLHILRRFIWKATKTSA</sequence>
<evidence type="ECO:0000256" key="2">
    <source>
        <dbReference type="ARBA" id="ARBA00022737"/>
    </source>
</evidence>
<name>A0A068TY82_COFCA</name>
<proteinExistence type="predicted"/>
<dbReference type="PANTHER" id="PTHR48004:SF42">
    <property type="entry name" value="PROTEIN TOO MANY MOUTHS-RELATED"/>
    <property type="match status" value="1"/>
</dbReference>
<dbReference type="PANTHER" id="PTHR48004">
    <property type="entry name" value="OS01G0149700 PROTEIN"/>
    <property type="match status" value="1"/>
</dbReference>
<accession>A0A068TY82</accession>
<dbReference type="Pfam" id="PF00560">
    <property type="entry name" value="LRR_1"/>
    <property type="match status" value="4"/>
</dbReference>
<dbReference type="FunFam" id="3.80.10.10:FF:000383">
    <property type="entry name" value="Leucine-rich repeat receptor protein kinase EMS1"/>
    <property type="match status" value="1"/>
</dbReference>
<dbReference type="InParanoid" id="A0A068TY82"/>
<organism evidence="3 4">
    <name type="scientific">Coffea canephora</name>
    <name type="common">Robusta coffee</name>
    <dbReference type="NCBI Taxonomy" id="49390"/>
    <lineage>
        <taxon>Eukaryota</taxon>
        <taxon>Viridiplantae</taxon>
        <taxon>Streptophyta</taxon>
        <taxon>Embryophyta</taxon>
        <taxon>Tracheophyta</taxon>
        <taxon>Spermatophyta</taxon>
        <taxon>Magnoliopsida</taxon>
        <taxon>eudicotyledons</taxon>
        <taxon>Gunneridae</taxon>
        <taxon>Pentapetalae</taxon>
        <taxon>asterids</taxon>
        <taxon>lamiids</taxon>
        <taxon>Gentianales</taxon>
        <taxon>Rubiaceae</taxon>
        <taxon>Ixoroideae</taxon>
        <taxon>Gardenieae complex</taxon>
        <taxon>Bertiereae - Coffeeae clade</taxon>
        <taxon>Coffeeae</taxon>
        <taxon>Coffea</taxon>
    </lineage>
</organism>
<dbReference type="OMA" id="TRIRMIR"/>
<dbReference type="Gene3D" id="3.80.10.10">
    <property type="entry name" value="Ribonuclease Inhibitor"/>
    <property type="match status" value="2"/>
</dbReference>
<evidence type="ECO:0000256" key="1">
    <source>
        <dbReference type="ARBA" id="ARBA00022614"/>
    </source>
</evidence>
<dbReference type="Proteomes" id="UP000295252">
    <property type="component" value="Chromosome II"/>
</dbReference>
<dbReference type="InterPro" id="IPR001611">
    <property type="entry name" value="Leu-rich_rpt"/>
</dbReference>
<keyword evidence="4" id="KW-1185">Reference proteome</keyword>
<dbReference type="PhylomeDB" id="A0A068TY82"/>
<evidence type="ECO:0000313" key="4">
    <source>
        <dbReference type="Proteomes" id="UP000295252"/>
    </source>
</evidence>
<evidence type="ECO:0008006" key="5">
    <source>
        <dbReference type="Google" id="ProtNLM"/>
    </source>
</evidence>
<keyword evidence="2" id="KW-0677">Repeat</keyword>
<keyword evidence="1" id="KW-0433">Leucine-rich repeat</keyword>